<evidence type="ECO:0000313" key="1">
    <source>
        <dbReference type="EMBL" id="UOK69562.1"/>
    </source>
</evidence>
<dbReference type="PIRSF" id="PIRSF020680">
    <property type="entry name" value="PhnH"/>
    <property type="match status" value="1"/>
</dbReference>
<dbReference type="Pfam" id="PF05845">
    <property type="entry name" value="PhnH"/>
    <property type="match status" value="1"/>
</dbReference>
<evidence type="ECO:0000313" key="2">
    <source>
        <dbReference type="Proteomes" id="UP000831684"/>
    </source>
</evidence>
<dbReference type="Proteomes" id="UP000831684">
    <property type="component" value="Chromosome"/>
</dbReference>
<dbReference type="Gene3D" id="3.40.50.11310">
    <property type="entry name" value="Bacterial phosphonate metabolism protein PhnH"/>
    <property type="match status" value="1"/>
</dbReference>
<dbReference type="AlphaFoldDB" id="A0A9E7D237"/>
<accession>A0A9E7D237</accession>
<reference evidence="1" key="1">
    <citation type="submission" date="2021-09" db="EMBL/GenBank/DDBJ databases">
        <title>Network and meta-omics reveal the key degrader and cooperation patterns in an efficient 1,4-dioxane-degrading microbial community.</title>
        <authorList>
            <person name="Dai C."/>
        </authorList>
    </citation>
    <scope>NUCLEOTIDE SEQUENCE</scope>
    <source>
        <strain evidence="1">ZM13</strain>
    </source>
</reference>
<dbReference type="GO" id="GO:0019634">
    <property type="term" value="P:organic phosphonate metabolic process"/>
    <property type="evidence" value="ECO:0007669"/>
    <property type="project" value="InterPro"/>
</dbReference>
<dbReference type="InterPro" id="IPR038058">
    <property type="entry name" value="PhnH-like_sp"/>
</dbReference>
<proteinExistence type="predicted"/>
<protein>
    <submittedName>
        <fullName evidence="1">Phosphonate C-P lyase system protein PhnH</fullName>
    </submittedName>
</protein>
<organism evidence="1 2">
    <name type="scientific">Ancylobacter polymorphus</name>
    <dbReference type="NCBI Taxonomy" id="223390"/>
    <lineage>
        <taxon>Bacteria</taxon>
        <taxon>Pseudomonadati</taxon>
        <taxon>Pseudomonadota</taxon>
        <taxon>Alphaproteobacteria</taxon>
        <taxon>Hyphomicrobiales</taxon>
        <taxon>Xanthobacteraceae</taxon>
        <taxon>Ancylobacter</taxon>
    </lineage>
</organism>
<dbReference type="SUPFAM" id="SSF159709">
    <property type="entry name" value="PhnH-like"/>
    <property type="match status" value="1"/>
</dbReference>
<name>A0A9E7D237_9HYPH</name>
<dbReference type="InterPro" id="IPR008772">
    <property type="entry name" value="Phosphonate_metab_PhnH"/>
</dbReference>
<dbReference type="GO" id="GO:0016829">
    <property type="term" value="F:lyase activity"/>
    <property type="evidence" value="ECO:0007669"/>
    <property type="project" value="UniProtKB-KW"/>
</dbReference>
<sequence length="197" mass="20517">MSQTLMAAGFADPVFDQQATFRAAMWALSRPGRVEPIRAGLTPPAPLNAEAAALVLALCDYETPLWLDPALAGAPAVVDFLRFHTGAPIVAEAREARFALIAEPVDMPDFFDFAQGSPEFPDISATLILQVDSFTAGLVLEGPGINGRTAFGAAPLPADFIERMAANRAGFPLGVDLLLAGAGGVAGLPRSVTVKEG</sequence>
<dbReference type="EMBL" id="CP083239">
    <property type="protein sequence ID" value="UOK69562.1"/>
    <property type="molecule type" value="Genomic_DNA"/>
</dbReference>
<dbReference type="KEGG" id="apol:K9D25_12430"/>
<dbReference type="RefSeq" id="WP_244375577.1">
    <property type="nucleotide sequence ID" value="NZ_CP083239.1"/>
</dbReference>
<keyword evidence="1" id="KW-0456">Lyase</keyword>
<dbReference type="NCBIfam" id="TIGR03292">
    <property type="entry name" value="PhnH_redo"/>
    <property type="match status" value="1"/>
</dbReference>
<gene>
    <name evidence="1" type="primary">phnH</name>
    <name evidence="1" type="ORF">K9D25_12430</name>
</gene>